<dbReference type="Proteomes" id="UP001459277">
    <property type="component" value="Unassembled WGS sequence"/>
</dbReference>
<sequence length="161" mass="18383">MMWEVVEQMLVKGFVALNLYVFVEPAIVEAGEGSQRPVLDETVDEHIDSISLQSYQGCAENTEDGYGSEPWQTFPHVNSIQEEEGPKKCMKESIYLMMTCMGAHPKMKMIMDLVMMDNFEELLDTMGEHEDVDHIQDVVIEDNRDTCPGLDPTPEWFTKNT</sequence>
<reference evidence="1 2" key="1">
    <citation type="submission" date="2024-01" db="EMBL/GenBank/DDBJ databases">
        <title>A telomere-to-telomere, gap-free genome of sweet tea (Lithocarpus litseifolius).</title>
        <authorList>
            <person name="Zhou J."/>
        </authorList>
    </citation>
    <scope>NUCLEOTIDE SEQUENCE [LARGE SCALE GENOMIC DNA]</scope>
    <source>
        <strain evidence="1">Zhou-2022a</strain>
        <tissue evidence="1">Leaf</tissue>
    </source>
</reference>
<name>A0AAW2BL06_9ROSI</name>
<accession>A0AAW2BL06</accession>
<proteinExistence type="predicted"/>
<dbReference type="AlphaFoldDB" id="A0AAW2BL06"/>
<protein>
    <submittedName>
        <fullName evidence="1">Uncharacterized protein</fullName>
    </submittedName>
</protein>
<evidence type="ECO:0000313" key="2">
    <source>
        <dbReference type="Proteomes" id="UP001459277"/>
    </source>
</evidence>
<dbReference type="EMBL" id="JAZDWU010000011">
    <property type="protein sequence ID" value="KAK9985847.1"/>
    <property type="molecule type" value="Genomic_DNA"/>
</dbReference>
<keyword evidence="2" id="KW-1185">Reference proteome</keyword>
<comment type="caution">
    <text evidence="1">The sequence shown here is derived from an EMBL/GenBank/DDBJ whole genome shotgun (WGS) entry which is preliminary data.</text>
</comment>
<organism evidence="1 2">
    <name type="scientific">Lithocarpus litseifolius</name>
    <dbReference type="NCBI Taxonomy" id="425828"/>
    <lineage>
        <taxon>Eukaryota</taxon>
        <taxon>Viridiplantae</taxon>
        <taxon>Streptophyta</taxon>
        <taxon>Embryophyta</taxon>
        <taxon>Tracheophyta</taxon>
        <taxon>Spermatophyta</taxon>
        <taxon>Magnoliopsida</taxon>
        <taxon>eudicotyledons</taxon>
        <taxon>Gunneridae</taxon>
        <taxon>Pentapetalae</taxon>
        <taxon>rosids</taxon>
        <taxon>fabids</taxon>
        <taxon>Fagales</taxon>
        <taxon>Fagaceae</taxon>
        <taxon>Lithocarpus</taxon>
    </lineage>
</organism>
<evidence type="ECO:0000313" key="1">
    <source>
        <dbReference type="EMBL" id="KAK9985847.1"/>
    </source>
</evidence>
<gene>
    <name evidence="1" type="ORF">SO802_030798</name>
</gene>